<feature type="domain" description="CCHC-type" evidence="2">
    <location>
        <begin position="3"/>
        <end position="17"/>
    </location>
</feature>
<dbReference type="AlphaFoldDB" id="A0A8J2JI26"/>
<keyword evidence="4" id="KW-1185">Reference proteome</keyword>
<dbReference type="Pfam" id="PF13976">
    <property type="entry name" value="gag_pre-integrs"/>
    <property type="match status" value="1"/>
</dbReference>
<dbReference type="InterPro" id="IPR025724">
    <property type="entry name" value="GAG-pre-integrase_dom"/>
</dbReference>
<dbReference type="GO" id="GO:0008270">
    <property type="term" value="F:zinc ion binding"/>
    <property type="evidence" value="ECO:0007669"/>
    <property type="project" value="UniProtKB-KW"/>
</dbReference>
<proteinExistence type="predicted"/>
<keyword evidence="1" id="KW-0862">Zinc</keyword>
<dbReference type="InterPro" id="IPR001878">
    <property type="entry name" value="Znf_CCHC"/>
</dbReference>
<dbReference type="Proteomes" id="UP000708208">
    <property type="component" value="Unassembled WGS sequence"/>
</dbReference>
<evidence type="ECO:0000256" key="1">
    <source>
        <dbReference type="PROSITE-ProRule" id="PRU00047"/>
    </source>
</evidence>
<keyword evidence="1" id="KW-0863">Zinc-finger</keyword>
<evidence type="ECO:0000259" key="2">
    <source>
        <dbReference type="PROSITE" id="PS50158"/>
    </source>
</evidence>
<sequence>MECFNCHLKGHMKKDCRVKKQFTCNYCKKFGHLEKDCRLKNSKNKPIDQPNKDNKVMAFMGFKGNQEDHQMDAWISDSGATRHICVDQKLFITLEMFEEPLPVYLTDKNSIDAIGCGTVALEAKIENEWGPCHIHDVLLIPGSVNPFSESRMAQKGYTIVRDRRGVVYYTKDYEGPEGILSNNLYIMLFRPIQEHALTTNLNAARLWHKRMNHINMKYIQNSVRRGAITGIQFDDIQENIKCEDCEIGKQTR</sequence>
<keyword evidence="1" id="KW-0479">Metal-binding</keyword>
<reference evidence="3" key="1">
    <citation type="submission" date="2021-06" db="EMBL/GenBank/DDBJ databases">
        <authorList>
            <person name="Hodson N. C."/>
            <person name="Mongue J. A."/>
            <person name="Jaron S. K."/>
        </authorList>
    </citation>
    <scope>NUCLEOTIDE SEQUENCE</scope>
</reference>
<evidence type="ECO:0000313" key="3">
    <source>
        <dbReference type="EMBL" id="CAG7720598.1"/>
    </source>
</evidence>
<accession>A0A8J2JI26</accession>
<evidence type="ECO:0000313" key="4">
    <source>
        <dbReference type="Proteomes" id="UP000708208"/>
    </source>
</evidence>
<dbReference type="GO" id="GO:0003676">
    <property type="term" value="F:nucleic acid binding"/>
    <property type="evidence" value="ECO:0007669"/>
    <property type="project" value="InterPro"/>
</dbReference>
<dbReference type="OrthoDB" id="97058at2759"/>
<name>A0A8J2JI26_9HEXA</name>
<comment type="caution">
    <text evidence="3">The sequence shown here is derived from an EMBL/GenBank/DDBJ whole genome shotgun (WGS) entry which is preliminary data.</text>
</comment>
<dbReference type="Pfam" id="PF22936">
    <property type="entry name" value="Pol_BBD"/>
    <property type="match status" value="1"/>
</dbReference>
<organism evidence="3 4">
    <name type="scientific">Allacma fusca</name>
    <dbReference type="NCBI Taxonomy" id="39272"/>
    <lineage>
        <taxon>Eukaryota</taxon>
        <taxon>Metazoa</taxon>
        <taxon>Ecdysozoa</taxon>
        <taxon>Arthropoda</taxon>
        <taxon>Hexapoda</taxon>
        <taxon>Collembola</taxon>
        <taxon>Symphypleona</taxon>
        <taxon>Sminthuridae</taxon>
        <taxon>Allacma</taxon>
    </lineage>
</organism>
<protein>
    <recommendedName>
        <fullName evidence="2">CCHC-type domain-containing protein</fullName>
    </recommendedName>
</protein>
<gene>
    <name evidence="3" type="ORF">AFUS01_LOCUS9868</name>
</gene>
<dbReference type="InterPro" id="IPR054722">
    <property type="entry name" value="PolX-like_BBD"/>
</dbReference>
<dbReference type="PROSITE" id="PS50158">
    <property type="entry name" value="ZF_CCHC"/>
    <property type="match status" value="1"/>
</dbReference>
<dbReference type="SMART" id="SM00343">
    <property type="entry name" value="ZnF_C2HC"/>
    <property type="match status" value="2"/>
</dbReference>
<dbReference type="EMBL" id="CAJVCH010071880">
    <property type="protein sequence ID" value="CAG7720598.1"/>
    <property type="molecule type" value="Genomic_DNA"/>
</dbReference>